<dbReference type="Proteomes" id="UP000264980">
    <property type="component" value="Chromosome"/>
</dbReference>
<evidence type="ECO:0000313" key="2">
    <source>
        <dbReference type="Proteomes" id="UP000264980"/>
    </source>
</evidence>
<dbReference type="AlphaFoldDB" id="A0A345CPN3"/>
<proteinExistence type="predicted"/>
<evidence type="ECO:0000313" key="1">
    <source>
        <dbReference type="EMBL" id="AXF75400.1"/>
    </source>
</evidence>
<gene>
    <name evidence="1" type="ORF">AV903_03620</name>
</gene>
<organism evidence="1 2">
    <name type="scientific">Erwinia tracheiphila</name>
    <dbReference type="NCBI Taxonomy" id="65700"/>
    <lineage>
        <taxon>Bacteria</taxon>
        <taxon>Pseudomonadati</taxon>
        <taxon>Pseudomonadota</taxon>
        <taxon>Gammaproteobacteria</taxon>
        <taxon>Enterobacterales</taxon>
        <taxon>Erwiniaceae</taxon>
        <taxon>Erwinia</taxon>
    </lineage>
</organism>
<dbReference type="InterPro" id="IPR019276">
    <property type="entry name" value="DUF2303"/>
</dbReference>
<name>A0A345CPN3_9GAMM</name>
<reference evidence="1 2" key="1">
    <citation type="submission" date="2016-01" db="EMBL/GenBank/DDBJ databases">
        <authorList>
            <person name="Oliw E.H."/>
        </authorList>
    </citation>
    <scope>NUCLEOTIDE SEQUENCE [LARGE SCALE GENOMIC DNA]</scope>
    <source>
        <strain evidence="1 2">MDcuke</strain>
    </source>
</reference>
<accession>A0A345CPN3</accession>
<dbReference type="RefSeq" id="WP_233478716.1">
    <property type="nucleotide sequence ID" value="NZ_CP013970.1"/>
</dbReference>
<dbReference type="Pfam" id="PF10065">
    <property type="entry name" value="DUF2303"/>
    <property type="match status" value="1"/>
</dbReference>
<dbReference type="EMBL" id="CP013970">
    <property type="protein sequence ID" value="AXF75400.1"/>
    <property type="molecule type" value="Genomic_DNA"/>
</dbReference>
<protein>
    <submittedName>
        <fullName evidence="1">DUF2303 family protein</fullName>
    </submittedName>
</protein>
<sequence length="257" mass="28703">MTEAQNIQDIVKSQQVFDIHGNPAIALPEGYELADLEHFLPAPRRIRQNVKLLSADSFIQYCSKFATDASVILADANQTKLTAQLDYHADPATPDWCSHSAVYQCVKSKPWKIWEEHDETAMGQEAFAEFLEDRAGDIVTPTGAELLEIATKFQVIRKAVFGSAIRLATGEFQFNYSDENDKGTIEVPEVITLGLAPFHNGESYEVQARLRYRLREGKLAFTFKLINPERVIEDAFNSVVESVKAGVTEATVYDAQA</sequence>